<reference evidence="2" key="1">
    <citation type="submission" date="2015-01" db="EMBL/GenBank/DDBJ databases">
        <title>The Genome Sequence of Cryptococcus gattii MMRL2647.</title>
        <authorList>
            <consortium name="The Broad Institute Genomics Platform"/>
            <person name="Cuomo C."/>
            <person name="Litvintseva A."/>
            <person name="Chen Y."/>
            <person name="Heitman J."/>
            <person name="Sun S."/>
            <person name="Springer D."/>
            <person name="Dromer F."/>
            <person name="Young S."/>
            <person name="Zeng Q."/>
            <person name="Gargeya S."/>
            <person name="Abouelleil A."/>
            <person name="Alvarado L."/>
            <person name="Chapman S.B."/>
            <person name="Gainer-Dewar J."/>
            <person name="Goldberg J."/>
            <person name="Griggs A."/>
            <person name="Gujja S."/>
            <person name="Hansen M."/>
            <person name="Howarth C."/>
            <person name="Imamovic A."/>
            <person name="Larimer J."/>
            <person name="Murphy C."/>
            <person name="Naylor J."/>
            <person name="Pearson M."/>
            <person name="Priest M."/>
            <person name="Roberts A."/>
            <person name="Saif S."/>
            <person name="Shea T."/>
            <person name="Sykes S."/>
            <person name="Wortman J."/>
            <person name="Nusbaum C."/>
            <person name="Birren B."/>
        </authorList>
    </citation>
    <scope>NUCLEOTIDE SEQUENCE [LARGE SCALE GENOMIC DNA]</scope>
    <source>
        <strain evidence="2">IND107</strain>
    </source>
</reference>
<dbReference type="RefSeq" id="XP_066617160.1">
    <property type="nucleotide sequence ID" value="XM_066755259.1"/>
</dbReference>
<evidence type="ECO:0000313" key="1">
    <source>
        <dbReference type="EMBL" id="KAL0255883.1"/>
    </source>
</evidence>
<protein>
    <submittedName>
        <fullName evidence="1">Uncharacterized protein</fullName>
    </submittedName>
</protein>
<name>A0ABR3C5J0_9TREE</name>
<gene>
    <name evidence="1" type="ORF">I308_100694</name>
</gene>
<reference evidence="1 2" key="2">
    <citation type="submission" date="2024-01" db="EMBL/GenBank/DDBJ databases">
        <title>Comparative genomics of Cryptococcus and Kwoniella reveals pathogenesis evolution and contrasting modes of karyotype evolution via chromosome fusion or intercentromeric recombination.</title>
        <authorList>
            <person name="Coelho M.A."/>
            <person name="David-Palma M."/>
            <person name="Shea T."/>
            <person name="Bowers K."/>
            <person name="Mcginley-Smith S."/>
            <person name="Mohammad A.W."/>
            <person name="Gnirke A."/>
            <person name="Yurkov A.M."/>
            <person name="Nowrousian M."/>
            <person name="Sun S."/>
            <person name="Cuomo C.A."/>
            <person name="Heitman J."/>
        </authorList>
    </citation>
    <scope>NUCLEOTIDE SEQUENCE [LARGE SCALE GENOMIC DNA]</scope>
    <source>
        <strain evidence="1 2">IND107</strain>
    </source>
</reference>
<proteinExistence type="predicted"/>
<accession>A0ABR3C5J0</accession>
<dbReference type="Proteomes" id="UP000054399">
    <property type="component" value="Unassembled WGS sequence"/>
</dbReference>
<evidence type="ECO:0000313" key="2">
    <source>
        <dbReference type="Proteomes" id="UP000054399"/>
    </source>
</evidence>
<keyword evidence="2" id="KW-1185">Reference proteome</keyword>
<comment type="caution">
    <text evidence="1">The sequence shown here is derived from an EMBL/GenBank/DDBJ whole genome shotgun (WGS) entry which is preliminary data.</text>
</comment>
<dbReference type="GeneID" id="91987552"/>
<dbReference type="EMBL" id="ATAM02000001">
    <property type="protein sequence ID" value="KAL0255883.1"/>
    <property type="molecule type" value="Genomic_DNA"/>
</dbReference>
<sequence>MLHNFRTRCITAKIGIRHPNIFHSQSRALAYGYWYRLRLKTPEKLYEIIISDDYSWRVTDFVHWPSRRVHSAY</sequence>
<organism evidence="1 2">
    <name type="scientific">Cryptococcus tetragattii IND107</name>
    <dbReference type="NCBI Taxonomy" id="1296105"/>
    <lineage>
        <taxon>Eukaryota</taxon>
        <taxon>Fungi</taxon>
        <taxon>Dikarya</taxon>
        <taxon>Basidiomycota</taxon>
        <taxon>Agaricomycotina</taxon>
        <taxon>Tremellomycetes</taxon>
        <taxon>Tremellales</taxon>
        <taxon>Cryptococcaceae</taxon>
        <taxon>Cryptococcus</taxon>
        <taxon>Cryptococcus gattii species complex</taxon>
    </lineage>
</organism>